<comment type="caution">
    <text evidence="4">The sequence shown here is derived from an EMBL/GenBank/DDBJ whole genome shotgun (WGS) entry which is preliminary data.</text>
</comment>
<dbReference type="SUPFAM" id="SSF102848">
    <property type="entry name" value="NSFL1 (p97 ATPase) cofactor p47, SEP domain"/>
    <property type="match status" value="1"/>
</dbReference>
<dbReference type="GO" id="GO:0043130">
    <property type="term" value="F:ubiquitin binding"/>
    <property type="evidence" value="ECO:0007669"/>
    <property type="project" value="TreeGrafter"/>
</dbReference>
<dbReference type="SUPFAM" id="SSF54236">
    <property type="entry name" value="Ubiquitin-like"/>
    <property type="match status" value="1"/>
</dbReference>
<dbReference type="Pfam" id="PF08059">
    <property type="entry name" value="SEP"/>
    <property type="match status" value="1"/>
</dbReference>
<evidence type="ECO:0000313" key="5">
    <source>
        <dbReference type="Proteomes" id="UP001168972"/>
    </source>
</evidence>
<organism evidence="4 5">
    <name type="scientific">Microctonus hyperodae</name>
    <name type="common">Parasitoid wasp</name>
    <dbReference type="NCBI Taxonomy" id="165561"/>
    <lineage>
        <taxon>Eukaryota</taxon>
        <taxon>Metazoa</taxon>
        <taxon>Ecdysozoa</taxon>
        <taxon>Arthropoda</taxon>
        <taxon>Hexapoda</taxon>
        <taxon>Insecta</taxon>
        <taxon>Pterygota</taxon>
        <taxon>Neoptera</taxon>
        <taxon>Endopterygota</taxon>
        <taxon>Hymenoptera</taxon>
        <taxon>Apocrita</taxon>
        <taxon>Ichneumonoidea</taxon>
        <taxon>Braconidae</taxon>
        <taxon>Euphorinae</taxon>
        <taxon>Microctonus</taxon>
    </lineage>
</organism>
<evidence type="ECO:0000259" key="3">
    <source>
        <dbReference type="PROSITE" id="PS51399"/>
    </source>
</evidence>
<feature type="compositionally biased region" description="Polar residues" evidence="1">
    <location>
        <begin position="139"/>
        <end position="175"/>
    </location>
</feature>
<sequence>MIVGQKGRLRHYRDSITQSFIRDILDGYFPSELQHEYPNGVAFKVEDHRTETYFGDGFHYPGHGYQLGKLPSYGQIRCSTSSPKVKISTAPLKSSSSEWKTQCNASNINLALNPSRVGMSNSSIPNGILKNTSSSVSKLESDSYNSKTQMSPSKNYNNSDTHIKSHGNTESTLNLKTEKVPSITRSTECHLPVKEKISSFKCIESAATSSSTTNTNHRYQSANQLSFDNPISRVSGGTTNVGSPRARSVSLSGSRSSSKQFSRISSVDNNFASLKNLNHSSDHKFSKLRPSKSATSEKYKYEMPVMQEINEPTGEIGELRLKVRSMTGTVVYLVHISADDTVARLYQLLNTVLSLKRTSNATRYKIVISGYTPKRLDHMNVTLRNYGINRDSVLHLVEN</sequence>
<dbReference type="PANTHER" id="PTHR23333:SF4">
    <property type="entry name" value="UBX DOMAIN-CONTAINING PROTEIN 11"/>
    <property type="match status" value="1"/>
</dbReference>
<dbReference type="Gene3D" id="3.30.420.210">
    <property type="entry name" value="SEP domain"/>
    <property type="match status" value="1"/>
</dbReference>
<dbReference type="PANTHER" id="PTHR23333">
    <property type="entry name" value="UBX DOMAIN CONTAINING PROTEIN"/>
    <property type="match status" value="1"/>
</dbReference>
<protein>
    <submittedName>
        <fullName evidence="4">Uncharacterized protein</fullName>
    </submittedName>
</protein>
<feature type="compositionally biased region" description="Low complexity" evidence="1">
    <location>
        <begin position="245"/>
        <end position="255"/>
    </location>
</feature>
<dbReference type="InterPro" id="IPR012989">
    <property type="entry name" value="SEP_domain"/>
</dbReference>
<dbReference type="InterPro" id="IPR029071">
    <property type="entry name" value="Ubiquitin-like_domsf"/>
</dbReference>
<feature type="region of interest" description="Disordered" evidence="1">
    <location>
        <begin position="139"/>
        <end position="176"/>
    </location>
</feature>
<evidence type="ECO:0000256" key="1">
    <source>
        <dbReference type="SAM" id="MobiDB-lite"/>
    </source>
</evidence>
<dbReference type="PROSITE" id="PS50053">
    <property type="entry name" value="UBIQUITIN_2"/>
    <property type="match status" value="1"/>
</dbReference>
<keyword evidence="5" id="KW-1185">Reference proteome</keyword>
<dbReference type="InterPro" id="IPR036241">
    <property type="entry name" value="NSFL1C_SEP_dom_sf"/>
</dbReference>
<reference evidence="4" key="1">
    <citation type="journal article" date="2023" name="bioRxiv">
        <title>Scaffold-level genome assemblies of two parasitoid biocontrol wasps reveal the parthenogenesis mechanism and an associated novel virus.</title>
        <authorList>
            <person name="Inwood S."/>
            <person name="Skelly J."/>
            <person name="Guhlin J."/>
            <person name="Harrop T."/>
            <person name="Goldson S."/>
            <person name="Dearden P."/>
        </authorList>
    </citation>
    <scope>NUCLEOTIDE SEQUENCE</scope>
    <source>
        <strain evidence="4">Lincoln</strain>
        <tissue evidence="4">Whole body</tissue>
    </source>
</reference>
<dbReference type="InterPro" id="IPR000626">
    <property type="entry name" value="Ubiquitin-like_dom"/>
</dbReference>
<name>A0AA39G6E5_MICHY</name>
<dbReference type="GO" id="GO:0043161">
    <property type="term" value="P:proteasome-mediated ubiquitin-dependent protein catabolic process"/>
    <property type="evidence" value="ECO:0007669"/>
    <property type="project" value="TreeGrafter"/>
</dbReference>
<feature type="region of interest" description="Disordered" evidence="1">
    <location>
        <begin position="222"/>
        <end position="255"/>
    </location>
</feature>
<dbReference type="Proteomes" id="UP001168972">
    <property type="component" value="Unassembled WGS sequence"/>
</dbReference>
<dbReference type="AlphaFoldDB" id="A0AA39G6E5"/>
<evidence type="ECO:0000259" key="2">
    <source>
        <dbReference type="PROSITE" id="PS50053"/>
    </source>
</evidence>
<dbReference type="EMBL" id="JAQQBR010000001">
    <property type="protein sequence ID" value="KAK0182347.1"/>
    <property type="molecule type" value="Genomic_DNA"/>
</dbReference>
<proteinExistence type="predicted"/>
<reference evidence="4" key="2">
    <citation type="submission" date="2023-03" db="EMBL/GenBank/DDBJ databases">
        <authorList>
            <person name="Inwood S.N."/>
            <person name="Skelly J.G."/>
            <person name="Guhlin J."/>
            <person name="Harrop T.W.R."/>
            <person name="Goldson S.G."/>
            <person name="Dearden P.K."/>
        </authorList>
    </citation>
    <scope>NUCLEOTIDE SEQUENCE</scope>
    <source>
        <strain evidence="4">Lincoln</strain>
        <tissue evidence="4">Whole body</tissue>
    </source>
</reference>
<feature type="domain" description="SEP" evidence="3">
    <location>
        <begin position="1"/>
        <end position="54"/>
    </location>
</feature>
<dbReference type="PROSITE" id="PS51399">
    <property type="entry name" value="SEP"/>
    <property type="match status" value="1"/>
</dbReference>
<evidence type="ECO:0000313" key="4">
    <source>
        <dbReference type="EMBL" id="KAK0182347.1"/>
    </source>
</evidence>
<gene>
    <name evidence="4" type="ORF">PV327_000496</name>
</gene>
<accession>A0AA39G6E5</accession>
<feature type="domain" description="Ubiquitin-like" evidence="2">
    <location>
        <begin position="319"/>
        <end position="399"/>
    </location>
</feature>